<dbReference type="InterPro" id="IPR006390">
    <property type="entry name" value="DHP_synth_dom"/>
</dbReference>
<dbReference type="GO" id="GO:0004156">
    <property type="term" value="F:dihydropteroate synthase activity"/>
    <property type="evidence" value="ECO:0007669"/>
    <property type="project" value="UniProtKB-EC"/>
</dbReference>
<keyword evidence="6 10" id="KW-0808">Transferase</keyword>
<feature type="domain" description="Pterin-binding" evidence="11">
    <location>
        <begin position="1"/>
        <end position="257"/>
    </location>
</feature>
<dbReference type="PANTHER" id="PTHR20941">
    <property type="entry name" value="FOLATE SYNTHESIS PROTEINS"/>
    <property type="match status" value="1"/>
</dbReference>
<dbReference type="InterPro" id="IPR011005">
    <property type="entry name" value="Dihydropteroate_synth-like_sf"/>
</dbReference>
<evidence type="ECO:0000256" key="10">
    <source>
        <dbReference type="RuleBase" id="RU361205"/>
    </source>
</evidence>
<gene>
    <name evidence="12" type="ORF">SAMN04489737_0188</name>
</gene>
<dbReference type="GO" id="GO:0046656">
    <property type="term" value="P:folic acid biosynthetic process"/>
    <property type="evidence" value="ECO:0007669"/>
    <property type="project" value="UniProtKB-KW"/>
</dbReference>
<comment type="function">
    <text evidence="10">Catalyzes the condensation of para-aminobenzoate (pABA) with 6-hydroxymethyl-7,8-dihydropterin diphosphate (DHPt-PP) to form 7,8-dihydropteroate (H2Pte), the immediate precursor of folate derivatives.</text>
</comment>
<evidence type="ECO:0000256" key="2">
    <source>
        <dbReference type="ARBA" id="ARBA00001946"/>
    </source>
</evidence>
<dbReference type="Pfam" id="PF00809">
    <property type="entry name" value="Pterin_bind"/>
    <property type="match status" value="1"/>
</dbReference>
<keyword evidence="7 10" id="KW-0479">Metal-binding</keyword>
<dbReference type="SUPFAM" id="SSF51717">
    <property type="entry name" value="Dihydropteroate synthetase-like"/>
    <property type="match status" value="1"/>
</dbReference>
<proteinExistence type="inferred from homology"/>
<dbReference type="STRING" id="131112.SAMN04489737_0188"/>
<evidence type="ECO:0000256" key="7">
    <source>
        <dbReference type="ARBA" id="ARBA00022723"/>
    </source>
</evidence>
<dbReference type="CDD" id="cd00739">
    <property type="entry name" value="DHPS"/>
    <property type="match status" value="1"/>
</dbReference>
<comment type="catalytic activity">
    <reaction evidence="1">
        <text>(7,8-dihydropterin-6-yl)methyl diphosphate + 4-aminobenzoate = 7,8-dihydropteroate + diphosphate</text>
        <dbReference type="Rhea" id="RHEA:19949"/>
        <dbReference type="ChEBI" id="CHEBI:17836"/>
        <dbReference type="ChEBI" id="CHEBI:17839"/>
        <dbReference type="ChEBI" id="CHEBI:33019"/>
        <dbReference type="ChEBI" id="CHEBI:72950"/>
        <dbReference type="EC" id="2.5.1.15"/>
    </reaction>
</comment>
<dbReference type="PANTHER" id="PTHR20941:SF1">
    <property type="entry name" value="FOLIC ACID SYNTHESIS PROTEIN FOL1"/>
    <property type="match status" value="1"/>
</dbReference>
<keyword evidence="13" id="KW-1185">Reference proteome</keyword>
<evidence type="ECO:0000256" key="6">
    <source>
        <dbReference type="ARBA" id="ARBA00022679"/>
    </source>
</evidence>
<evidence type="ECO:0000313" key="12">
    <source>
        <dbReference type="EMBL" id="SDU77825.1"/>
    </source>
</evidence>
<dbReference type="GO" id="GO:0046654">
    <property type="term" value="P:tetrahydrofolate biosynthetic process"/>
    <property type="evidence" value="ECO:0007669"/>
    <property type="project" value="UniProtKB-UniPathway"/>
</dbReference>
<evidence type="ECO:0000259" key="11">
    <source>
        <dbReference type="PROSITE" id="PS50972"/>
    </source>
</evidence>
<dbReference type="InterPro" id="IPR000489">
    <property type="entry name" value="Pterin-binding_dom"/>
</dbReference>
<keyword evidence="9 10" id="KW-0289">Folate biosynthesis</keyword>
<evidence type="ECO:0000256" key="8">
    <source>
        <dbReference type="ARBA" id="ARBA00022842"/>
    </source>
</evidence>
<dbReference type="PROSITE" id="PS00792">
    <property type="entry name" value="DHPS_1"/>
    <property type="match status" value="1"/>
</dbReference>
<dbReference type="GO" id="GO:0046872">
    <property type="term" value="F:metal ion binding"/>
    <property type="evidence" value="ECO:0007669"/>
    <property type="project" value="UniProtKB-KW"/>
</dbReference>
<keyword evidence="8 10" id="KW-0460">Magnesium</keyword>
<dbReference type="EC" id="2.5.1.15" evidence="5 10"/>
<dbReference type="UniPathway" id="UPA00077">
    <property type="reaction ID" value="UER00156"/>
</dbReference>
<accession>A0A1H2LAS6</accession>
<protein>
    <recommendedName>
        <fullName evidence="5 10">Dihydropteroate synthase</fullName>
        <shortName evidence="10">DHPS</shortName>
        <ecNumber evidence="5 10">2.5.1.15</ecNumber>
    </recommendedName>
    <alternativeName>
        <fullName evidence="10">Dihydropteroate pyrophosphorylase</fullName>
    </alternativeName>
</protein>
<dbReference type="InterPro" id="IPR045031">
    <property type="entry name" value="DHP_synth-like"/>
</dbReference>
<dbReference type="EMBL" id="LT629804">
    <property type="protein sequence ID" value="SDU77825.1"/>
    <property type="molecule type" value="Genomic_DNA"/>
</dbReference>
<reference evidence="13" key="1">
    <citation type="submission" date="2016-10" db="EMBL/GenBank/DDBJ databases">
        <authorList>
            <person name="Varghese N."/>
            <person name="Submissions S."/>
        </authorList>
    </citation>
    <scope>NUCLEOTIDE SEQUENCE [LARGE SCALE GENOMIC DNA]</scope>
    <source>
        <strain evidence="13">DSM 10002</strain>
    </source>
</reference>
<evidence type="ECO:0000256" key="3">
    <source>
        <dbReference type="ARBA" id="ARBA00004763"/>
    </source>
</evidence>
<evidence type="ECO:0000256" key="4">
    <source>
        <dbReference type="ARBA" id="ARBA00009503"/>
    </source>
</evidence>
<comment type="similarity">
    <text evidence="4 10">Belongs to the DHPS family.</text>
</comment>
<organism evidence="12 13">
    <name type="scientific">Arcanobacterium phocae</name>
    <dbReference type="NCBI Taxonomy" id="131112"/>
    <lineage>
        <taxon>Bacteria</taxon>
        <taxon>Bacillati</taxon>
        <taxon>Actinomycetota</taxon>
        <taxon>Actinomycetes</taxon>
        <taxon>Actinomycetales</taxon>
        <taxon>Actinomycetaceae</taxon>
        <taxon>Arcanobacterium</taxon>
    </lineage>
</organism>
<name>A0A1H2LAS6_9ACTO</name>
<dbReference type="PROSITE" id="PS00793">
    <property type="entry name" value="DHPS_2"/>
    <property type="match status" value="1"/>
</dbReference>
<sequence>MHIMGIVNVTPDSFSDGGKWESASEAIAHGIELMNQGATIIDVGGESTRPGARALEWDEEWGRIENVVRELSAQGQERGVVVSVDTYHARTAQLAVQAGATIVNDVTGGRGDSAMFATVAELGCDYILQHSRGTSQTMNALATYNDVATDVRDELVAARDRAVAAGIAPERIILDPGLGFAKMGDDDWQIVAGIEQFTSLGHRVLIGASRKRFIGRLVGDDVAERDLSTGIVSGYAEQHGVWAVRVHNVRASALVLATLNKIQQYTAK</sequence>
<comment type="pathway">
    <text evidence="3 10">Cofactor biosynthesis; tetrahydrofolate biosynthesis; 7,8-dihydrofolate from 2-amino-4-hydroxy-6-hydroxymethyl-7,8-dihydropteridine diphosphate and 4-aminobenzoate: step 1/2.</text>
</comment>
<dbReference type="Proteomes" id="UP000214355">
    <property type="component" value="Chromosome I"/>
</dbReference>
<dbReference type="GeneID" id="65343947"/>
<dbReference type="GO" id="GO:0005829">
    <property type="term" value="C:cytosol"/>
    <property type="evidence" value="ECO:0007669"/>
    <property type="project" value="TreeGrafter"/>
</dbReference>
<evidence type="ECO:0000256" key="9">
    <source>
        <dbReference type="ARBA" id="ARBA00022909"/>
    </source>
</evidence>
<dbReference type="RefSeq" id="WP_091278782.1">
    <property type="nucleotide sequence ID" value="NZ_JABAPK010000003.1"/>
</dbReference>
<evidence type="ECO:0000256" key="5">
    <source>
        <dbReference type="ARBA" id="ARBA00012458"/>
    </source>
</evidence>
<evidence type="ECO:0000256" key="1">
    <source>
        <dbReference type="ARBA" id="ARBA00000012"/>
    </source>
</evidence>
<comment type="cofactor">
    <cofactor evidence="2 10">
        <name>Mg(2+)</name>
        <dbReference type="ChEBI" id="CHEBI:18420"/>
    </cofactor>
</comment>
<dbReference type="NCBIfam" id="TIGR01496">
    <property type="entry name" value="DHPS"/>
    <property type="match status" value="1"/>
</dbReference>
<dbReference type="Gene3D" id="3.20.20.20">
    <property type="entry name" value="Dihydropteroate synthase-like"/>
    <property type="match status" value="1"/>
</dbReference>
<evidence type="ECO:0000313" key="13">
    <source>
        <dbReference type="Proteomes" id="UP000214355"/>
    </source>
</evidence>
<dbReference type="PROSITE" id="PS50972">
    <property type="entry name" value="PTERIN_BINDING"/>
    <property type="match status" value="1"/>
</dbReference>
<dbReference type="OrthoDB" id="9811744at2"/>
<dbReference type="AlphaFoldDB" id="A0A1H2LAS6"/>